<reference evidence="1 2" key="1">
    <citation type="journal article" date="2017" name="Genome Biol. Evol.">
        <title>Phytophthora megakarya and P. palmivora, closely related causal agents of cacao black pod rot, underwent increases in genome sizes and gene numbers by different mechanisms.</title>
        <authorList>
            <person name="Ali S.S."/>
            <person name="Shao J."/>
            <person name="Lary D.J."/>
            <person name="Kronmiller B."/>
            <person name="Shen D."/>
            <person name="Strem M.D."/>
            <person name="Amoako-Attah I."/>
            <person name="Akrofi A.Y."/>
            <person name="Begoude B.A."/>
            <person name="Ten Hoopen G.M."/>
            <person name="Coulibaly K."/>
            <person name="Kebe B.I."/>
            <person name="Melnick R.L."/>
            <person name="Guiltinan M.J."/>
            <person name="Tyler B.M."/>
            <person name="Meinhardt L.W."/>
            <person name="Bailey B.A."/>
        </authorList>
    </citation>
    <scope>NUCLEOTIDE SEQUENCE [LARGE SCALE GENOMIC DNA]</scope>
    <source>
        <strain evidence="2">sbr112.9</strain>
    </source>
</reference>
<sequence>MNQAKLLVVLYEQSHTRRYMVAALKDLKRRLQEERMREEHARLVRVRHYLTVSCLPPSPTPICVDSFVLTFAR</sequence>
<evidence type="ECO:0000313" key="2">
    <source>
        <dbReference type="Proteomes" id="UP000237271"/>
    </source>
</evidence>
<dbReference type="OrthoDB" id="10545754at2759"/>
<organism evidence="1 2">
    <name type="scientific">Phytophthora palmivora</name>
    <dbReference type="NCBI Taxonomy" id="4796"/>
    <lineage>
        <taxon>Eukaryota</taxon>
        <taxon>Sar</taxon>
        <taxon>Stramenopiles</taxon>
        <taxon>Oomycota</taxon>
        <taxon>Peronosporomycetes</taxon>
        <taxon>Peronosporales</taxon>
        <taxon>Peronosporaceae</taxon>
        <taxon>Phytophthora</taxon>
    </lineage>
</organism>
<name>A0A2P4YHT0_9STRA</name>
<accession>A0A2P4YHT0</accession>
<dbReference type="Proteomes" id="UP000237271">
    <property type="component" value="Unassembled WGS sequence"/>
</dbReference>
<dbReference type="AlphaFoldDB" id="A0A2P4YHT0"/>
<comment type="caution">
    <text evidence="1">The sequence shown here is derived from an EMBL/GenBank/DDBJ whole genome shotgun (WGS) entry which is preliminary data.</text>
</comment>
<keyword evidence="2" id="KW-1185">Reference proteome</keyword>
<evidence type="ECO:0000313" key="1">
    <source>
        <dbReference type="EMBL" id="POM77371.1"/>
    </source>
</evidence>
<gene>
    <name evidence="1" type="ORF">PHPALM_5253</name>
</gene>
<protein>
    <submittedName>
        <fullName evidence="1">Uncharacterized protein</fullName>
    </submittedName>
</protein>
<dbReference type="EMBL" id="NCKW01002673">
    <property type="protein sequence ID" value="POM77371.1"/>
    <property type="molecule type" value="Genomic_DNA"/>
</dbReference>
<proteinExistence type="predicted"/>
<feature type="non-terminal residue" evidence="1">
    <location>
        <position position="73"/>
    </location>
</feature>